<feature type="repeat" description="WD" evidence="7">
    <location>
        <begin position="183"/>
        <end position="225"/>
    </location>
</feature>
<dbReference type="OrthoDB" id="371245at2759"/>
<keyword evidence="2 6" id="KW-0853">WD repeat</keyword>
<feature type="region of interest" description="Disordered" evidence="8">
    <location>
        <begin position="35"/>
        <end position="55"/>
    </location>
</feature>
<keyword evidence="4 6" id="KW-0677">Repeat</keyword>
<evidence type="ECO:0000256" key="7">
    <source>
        <dbReference type="PROSITE-ProRule" id="PRU00221"/>
    </source>
</evidence>
<comment type="function">
    <text evidence="6">Required for the formation of N(7)-methylguanine at position 46 (m7G46) in tRNA. In the complex, it is required to stabilize and induce conformational changes of the catalytic subunit.</text>
</comment>
<reference evidence="9" key="2">
    <citation type="submission" date="2025-09" db="UniProtKB">
        <authorList>
            <consortium name="Ensembl"/>
        </authorList>
    </citation>
    <scope>IDENTIFICATION</scope>
</reference>
<dbReference type="GO" id="GO:0005829">
    <property type="term" value="C:cytosol"/>
    <property type="evidence" value="ECO:0007669"/>
    <property type="project" value="TreeGrafter"/>
</dbReference>
<dbReference type="SUPFAM" id="SSF50978">
    <property type="entry name" value="WD40 repeat-like"/>
    <property type="match status" value="1"/>
</dbReference>
<dbReference type="HAMAP" id="MF_03056">
    <property type="entry name" value="TRM82"/>
    <property type="match status" value="1"/>
</dbReference>
<dbReference type="InterPro" id="IPR015943">
    <property type="entry name" value="WD40/YVTN_repeat-like_dom_sf"/>
</dbReference>
<dbReference type="SMART" id="SM00320">
    <property type="entry name" value="WD40"/>
    <property type="match status" value="2"/>
</dbReference>
<organism evidence="9 10">
    <name type="scientific">Paramormyrops kingsleyae</name>
    <dbReference type="NCBI Taxonomy" id="1676925"/>
    <lineage>
        <taxon>Eukaryota</taxon>
        <taxon>Metazoa</taxon>
        <taxon>Chordata</taxon>
        <taxon>Craniata</taxon>
        <taxon>Vertebrata</taxon>
        <taxon>Euteleostomi</taxon>
        <taxon>Actinopterygii</taxon>
        <taxon>Neopterygii</taxon>
        <taxon>Teleostei</taxon>
        <taxon>Osteoglossocephala</taxon>
        <taxon>Osteoglossomorpha</taxon>
        <taxon>Osteoglossiformes</taxon>
        <taxon>Mormyridae</taxon>
        <taxon>Paramormyrops</taxon>
    </lineage>
</organism>
<evidence type="ECO:0000313" key="9">
    <source>
        <dbReference type="Ensembl" id="ENSPKIP00000017528.1"/>
    </source>
</evidence>
<dbReference type="AlphaFoldDB" id="A0A3B3RGQ6"/>
<dbReference type="Pfam" id="PF00400">
    <property type="entry name" value="WD40"/>
    <property type="match status" value="2"/>
</dbReference>
<dbReference type="InterPro" id="IPR001680">
    <property type="entry name" value="WD40_rpt"/>
</dbReference>
<keyword evidence="3 6" id="KW-0819">tRNA processing</keyword>
<dbReference type="GO" id="GO:0106004">
    <property type="term" value="P:tRNA (guanine-N7)-methylation"/>
    <property type="evidence" value="ECO:0007669"/>
    <property type="project" value="UniProtKB-UniRule"/>
</dbReference>
<dbReference type="Gene3D" id="2.130.10.10">
    <property type="entry name" value="YVTN repeat-like/Quinoprotein amine dehydrogenase"/>
    <property type="match status" value="1"/>
</dbReference>
<dbReference type="GO" id="GO:0043527">
    <property type="term" value="C:tRNA methyltransferase complex"/>
    <property type="evidence" value="ECO:0007669"/>
    <property type="project" value="TreeGrafter"/>
</dbReference>
<evidence type="ECO:0000256" key="5">
    <source>
        <dbReference type="ARBA" id="ARBA00023242"/>
    </source>
</evidence>
<dbReference type="PROSITE" id="PS50082">
    <property type="entry name" value="WD_REPEATS_2"/>
    <property type="match status" value="1"/>
</dbReference>
<dbReference type="Proteomes" id="UP000261540">
    <property type="component" value="Unplaced"/>
</dbReference>
<dbReference type="Ensembl" id="ENSPKIT00000042040.1">
    <property type="protein sequence ID" value="ENSPKIP00000017528.1"/>
    <property type="gene ID" value="ENSPKIG00000003403.1"/>
</dbReference>
<dbReference type="InterPro" id="IPR036322">
    <property type="entry name" value="WD40_repeat_dom_sf"/>
</dbReference>
<keyword evidence="5 6" id="KW-0539">Nucleus</keyword>
<proteinExistence type="inferred from homology"/>
<keyword evidence="10" id="KW-1185">Reference proteome</keyword>
<dbReference type="PANTHER" id="PTHR16288:SF0">
    <property type="entry name" value="TRNA (GUANINE-N(7)-)-METHYLTRANSFERASE NON-CATALYTIC SUBUNIT WDR4"/>
    <property type="match status" value="1"/>
</dbReference>
<accession>A0A3B3RGQ6</accession>
<reference evidence="9" key="1">
    <citation type="submission" date="2025-08" db="UniProtKB">
        <authorList>
            <consortium name="Ensembl"/>
        </authorList>
    </citation>
    <scope>IDENTIFICATION</scope>
</reference>
<sequence>MAALAACEDWVVVTSGKSLIAVSIKSEREPFLYDCSKAEQKPKDSNNKSEEGGSEESSTDKILAFAISSCGKFCALTDDRKRLVLFRTEPSWHCVSIRRVVRRCTSLVFTEAEDEILVADKSGDVYSFSVLEPEKEGQLKLGHLSMLLAVAVSNDDKYVITADRDEKIRVSVLKSPHNIQSFCLGHREFVSALCTSALHPDWLMSGSGDGTVKLWEYETGLQLQSLDLKELAGMSPSNTKRFAISRVVGSPDGNVAVLCESVPAVHLFRAEVETEQKLIPSETLMLPHCAWDLTFDPRGHLWVLLESQDQPILLYTHTQDGWECERQNPELKMVMEALQSHWDMFLDSLHMESPFKHLYKVNFDNMASYLQKKQERIQQQEQKGGKKRVGQLRQSNGAKKKAKLDTATAVSHDSG</sequence>
<comment type="similarity">
    <text evidence="6">Belongs to the WD repeat TRM82 family.</text>
</comment>
<evidence type="ECO:0000256" key="2">
    <source>
        <dbReference type="ARBA" id="ARBA00022574"/>
    </source>
</evidence>
<protein>
    <submittedName>
        <fullName evidence="9">WD repeat domain 4</fullName>
    </submittedName>
</protein>
<evidence type="ECO:0000256" key="1">
    <source>
        <dbReference type="ARBA" id="ARBA00004123"/>
    </source>
</evidence>
<evidence type="ECO:0000313" key="10">
    <source>
        <dbReference type="Proteomes" id="UP000261540"/>
    </source>
</evidence>
<feature type="region of interest" description="Disordered" evidence="8">
    <location>
        <begin position="376"/>
        <end position="415"/>
    </location>
</feature>
<dbReference type="InterPro" id="IPR028884">
    <property type="entry name" value="Trm82"/>
</dbReference>
<evidence type="ECO:0000256" key="4">
    <source>
        <dbReference type="ARBA" id="ARBA00022737"/>
    </source>
</evidence>
<evidence type="ECO:0000256" key="8">
    <source>
        <dbReference type="SAM" id="MobiDB-lite"/>
    </source>
</evidence>
<dbReference type="GeneTree" id="ENSGT00390000012174"/>
<dbReference type="STRING" id="1676925.ENSPKIP00000017528"/>
<name>A0A3B3RGQ6_9TELE</name>
<dbReference type="PANTHER" id="PTHR16288">
    <property type="entry name" value="WD40 REPEAT PROTEIN 4"/>
    <property type="match status" value="1"/>
</dbReference>
<evidence type="ECO:0000256" key="6">
    <source>
        <dbReference type="HAMAP-Rule" id="MF_03056"/>
    </source>
</evidence>
<evidence type="ECO:0000256" key="3">
    <source>
        <dbReference type="ARBA" id="ARBA00022694"/>
    </source>
</evidence>
<comment type="subcellular location">
    <subcellularLocation>
        <location evidence="1 6">Nucleus</location>
    </subcellularLocation>
</comment>
<comment type="pathway">
    <text evidence="6">tRNA modification; N(7)-methylguanine-tRNA biosynthesis.</text>
</comment>
<dbReference type="UniPathway" id="UPA00989"/>
<feature type="compositionally biased region" description="Basic and acidic residues" evidence="8">
    <location>
        <begin position="35"/>
        <end position="51"/>
    </location>
</feature>
<dbReference type="GO" id="GO:0005634">
    <property type="term" value="C:nucleus"/>
    <property type="evidence" value="ECO:0007669"/>
    <property type="project" value="UniProtKB-SubCell"/>
</dbReference>